<feature type="compositionally biased region" description="Basic residues" evidence="1">
    <location>
        <begin position="2054"/>
        <end position="2065"/>
    </location>
</feature>
<dbReference type="InterPro" id="IPR026307">
    <property type="entry name" value="TMEM132"/>
</dbReference>
<dbReference type="Proteomes" id="UP000050790">
    <property type="component" value="Unassembled WGS sequence"/>
</dbReference>
<evidence type="ECO:0000259" key="2">
    <source>
        <dbReference type="Pfam" id="PF16070"/>
    </source>
</evidence>
<evidence type="ECO:0000313" key="4">
    <source>
        <dbReference type="WBParaSite" id="SMRG1_69560.1"/>
    </source>
</evidence>
<feature type="region of interest" description="Disordered" evidence="1">
    <location>
        <begin position="299"/>
        <end position="343"/>
    </location>
</feature>
<sequence length="2265" mass="256624">MILYFSTYILFPIVFVRVLAYTDDLIDITFGQRDSAFLISDNQSLKYNSSTFFASASNLDRYEIDASIGFLHSSLTVLGDKLIKNSKFHVTVHSFDMEISEETKTLHFLCHAVYYGKVSELAFESSSMCCIISINASYFNELTSCVLIIDRVSENWICHASIQLPQALWKQNQSPEVTLAYASSGFISNLDNVKQKHDNHDNFKRCHLSLNHVKLSFVSIPSVNIAHTVPDAIRELGRSLLLQIPRRELKTNEEFLVTVRLKRFDDVSDFTLRCEIPSNTYVEFVRVIWPAGVNSIISPSSSSSLSSPVSLSSTTNGDTSSSIEVEEFFDTQTGPTSRSSERNDIRSHNMWDVFHRSVISSKRNVTEIVARFREDLVTSNPSSKYSSATEVYKLQFRVNKPQSNSPGRVAPRIFWSLVSLSRRNSPDHSISASPVVTRLNIEPSEFKHITMVLKTSALVNLAVLTGQPTTYPVWVYGLTHDLKLIDITNKATCHTGDDAVIHFAQDICSKLGFSGAELDGSPGLPLVAKMDGRSASATLLVWYPKSPSLKLIVESSSTNSYDSMNQDSSNHITIKRLATEIVAAHSNFHKSSWTNQINSTEAPQFFQYFRIRIMARFILASSVLHDKDVLGGRINQYVDVTEFTIHRLRLEYIHENLINNHLLKNSNENYLININQSINNHYQLPIRLIKLGNHYNQKLTNQLSSTLSSSLSSFNSNQFIKPLRVWIIGQYIGNVKLYLSPINRNLLNTFIPPGLIKQLKDHTSIQLHNDNQSLLLKNDEQFKEPSITVHVTDETSIWPVGLSAQLVTDFSISVSHSSGMDDTHQRTSSTLSSSNSNNNNIDNNNNNNDNLFLSSSTERMPILSGVYSLKIELKGSKLTHSGSINSEFNQPNINTHRKMSILSNNNDNYNLNNKTNQLNTITMGNPIGFLIVWIHLSDGSSILWNRMTEIYEQLYGKDKIPMSLSIKNCRPDLFWIETSSPGLVERKQRSIRGISRTSNFFSSESSQILSKSSFIRQNNNRFRGLSRRSVRMKPHLLRTGDHSITRNQQIYSNMLRNGIVKNITLINASNYWSGPIVWLLHRKIKFSGDILEVGLTSPSGNLLVPHVRIRGEIITPKNSLSMNEYLESNDHYEFNPKTIQESKTSEGNIHGSMAFKDAPGFQKLGYYHPMHSSSSSSSALPSSSSEKISNSQNPQLSNTVSINSDDINVDDRLSILSDVGGGNTNHLENKELIQDIKNKPSINPRSGSRNSNSGYNGINGNNDRANDAKTSSRPALEMSMYILLGLFAVVGLVFAVNCGVVVVRYRWEKMNMDNTDGIDTATRNGSCSIASGCVRGKYNKSLNNDNNHSQSLTFTDPVSNNNEVTDHNQLISAISTSPKYNWKNRPKSDADNHDKLLPTNINSHNNNKERKRTKRSASSVFGSRQKHKPLLHRDSSWVWVGRQHVISERNEIDKLDENSNPHHHHHGQLIGYNSELTNFSITAPNSTTNNIINNGSSIGVPKIDASLSHTHKRPVQFNGMKKNSTTAVLSVGEADLLLLQSPYRESVWQDTLRSDTIESDSRFLYVTSDNLTQQFGYTEEIQPNSFLYNRLSIPASNAPKNECQTLGRHLKRHTTAFTQRNYQGQECSIRIISNPISNKKQHYHVQQELTQQFLNPQLFLSDYSPENMKYINQQSNNNNNNTLTNSVIVSESWLNNSNPLMMLNGSASASLHRKQILPVHLHDERTTTVLCSDLLNHNDISLSTMNKSKNITNIKHSPVISSPINRHQSVCQMLSPLPICLSQVCNDESSLITSSQHQHYQSNFNQDWMISGYRRQPLLNTDDIHHKDFLEHNNSNNQSTIDRQDCTTIEMLNVSSPICPLNSPWQIRKTLEKSLKRNQSDCCSTNQQCELHSPLIDHTNIHENHLQLNEVLELNETSSFNQSPPNPPIRTTSRGAITYHTLGHLTRHNNNNTNNQHPRPLSLPQSFHVTNELYSALCQTDSSKECVKILNENIYKKHKTKQNNIDTINNNNNNTSEICQDCLFSSSYDILSKYLNKQQSPSEESLWWYHPVHQKRRRKRKHQSKTHVEDNKSNHHHHHQQQQHHHHHFQHHHYHHQNHCDQSITKHHQKLDNYISNISEQSRDLSIPMITKYDTTELNDNGLTNSALYSDKGIDSQQNLCESIEHNDFKPNTVVINDHEKSSSSTSSSSTSSSSSSSSSSTSSTAMMPLQQQQQQYHSIKSHHKNMNKYQFMNSQTDLSWEQELLCLSHDRLVAYFAEMKESNA</sequence>
<evidence type="ECO:0000256" key="1">
    <source>
        <dbReference type="SAM" id="MobiDB-lite"/>
    </source>
</evidence>
<reference evidence="4" key="1">
    <citation type="submission" date="2023-11" db="UniProtKB">
        <authorList>
            <consortium name="WormBaseParasite"/>
        </authorList>
    </citation>
    <scope>IDENTIFICATION</scope>
</reference>
<dbReference type="PANTHER" id="PTHR13388">
    <property type="entry name" value="DETONATOR, ISOFORM E"/>
    <property type="match status" value="1"/>
</dbReference>
<feature type="compositionally biased region" description="Polar residues" evidence="1">
    <location>
        <begin position="1192"/>
        <end position="1203"/>
    </location>
</feature>
<dbReference type="InterPro" id="IPR031437">
    <property type="entry name" value="Ig_TMEM132_4th"/>
</dbReference>
<dbReference type="Pfam" id="PF16070">
    <property type="entry name" value="Ig_TMEM132_4th"/>
    <property type="match status" value="1"/>
</dbReference>
<feature type="region of interest" description="Disordered" evidence="1">
    <location>
        <begin position="2054"/>
        <end position="2105"/>
    </location>
</feature>
<proteinExistence type="predicted"/>
<feature type="compositionally biased region" description="Low complexity" evidence="1">
    <location>
        <begin position="1172"/>
        <end position="1191"/>
    </location>
</feature>
<feature type="compositionally biased region" description="Low complexity" evidence="1">
    <location>
        <begin position="827"/>
        <end position="853"/>
    </location>
</feature>
<accession>A0AA85A9Z4</accession>
<feature type="region of interest" description="Disordered" evidence="1">
    <location>
        <begin position="817"/>
        <end position="853"/>
    </location>
</feature>
<feature type="compositionally biased region" description="Low complexity" evidence="1">
    <location>
        <begin position="2183"/>
        <end position="2216"/>
    </location>
</feature>
<protein>
    <recommendedName>
        <fullName evidence="2">Transmembrane protein family 132 fourth domain-containing protein</fullName>
    </recommendedName>
</protein>
<name>A0AA85A9Z4_9TREM</name>
<feature type="region of interest" description="Disordered" evidence="1">
    <location>
        <begin position="1172"/>
        <end position="1203"/>
    </location>
</feature>
<dbReference type="WBParaSite" id="SMRG1_69560.1">
    <property type="protein sequence ID" value="SMRG1_69560.1"/>
    <property type="gene ID" value="SMRG1_69560"/>
</dbReference>
<feature type="compositionally biased region" description="Basic and acidic residues" evidence="1">
    <location>
        <begin position="1386"/>
        <end position="1396"/>
    </location>
</feature>
<feature type="domain" description="Transmembrane protein family 132 fourth" evidence="2">
    <location>
        <begin position="451"/>
        <end position="545"/>
    </location>
</feature>
<feature type="region of interest" description="Disordered" evidence="1">
    <location>
        <begin position="2179"/>
        <end position="2219"/>
    </location>
</feature>
<feature type="region of interest" description="Disordered" evidence="1">
    <location>
        <begin position="1344"/>
        <end position="1363"/>
    </location>
</feature>
<dbReference type="PANTHER" id="PTHR13388:SF11">
    <property type="entry name" value="DETONATOR, ISOFORM E"/>
    <property type="match status" value="1"/>
</dbReference>
<feature type="compositionally biased region" description="Low complexity" evidence="1">
    <location>
        <begin position="299"/>
        <end position="316"/>
    </location>
</feature>
<feature type="region of interest" description="Disordered" evidence="1">
    <location>
        <begin position="1234"/>
        <end position="1270"/>
    </location>
</feature>
<feature type="compositionally biased region" description="Low complexity" evidence="1">
    <location>
        <begin position="1240"/>
        <end position="1262"/>
    </location>
</feature>
<evidence type="ECO:0000313" key="3">
    <source>
        <dbReference type="Proteomes" id="UP000050790"/>
    </source>
</evidence>
<feature type="compositionally biased region" description="Basic residues" evidence="1">
    <location>
        <begin position="2074"/>
        <end position="2097"/>
    </location>
</feature>
<organism evidence="3 4">
    <name type="scientific">Schistosoma margrebowiei</name>
    <dbReference type="NCBI Taxonomy" id="48269"/>
    <lineage>
        <taxon>Eukaryota</taxon>
        <taxon>Metazoa</taxon>
        <taxon>Spiralia</taxon>
        <taxon>Lophotrochozoa</taxon>
        <taxon>Platyhelminthes</taxon>
        <taxon>Trematoda</taxon>
        <taxon>Digenea</taxon>
        <taxon>Strigeidida</taxon>
        <taxon>Schistosomatoidea</taxon>
        <taxon>Schistosomatidae</taxon>
        <taxon>Schistosoma</taxon>
    </lineage>
</organism>
<feature type="region of interest" description="Disordered" evidence="1">
    <location>
        <begin position="1376"/>
        <end position="1427"/>
    </location>
</feature>